<evidence type="ECO:0000256" key="1">
    <source>
        <dbReference type="SAM" id="Phobius"/>
    </source>
</evidence>
<name>A0A224XRY1_9HEMI</name>
<accession>A0A224XRY1</accession>
<reference evidence="2" key="1">
    <citation type="journal article" date="2018" name="PLoS Negl. Trop. Dis.">
        <title>An insight into the salivary gland and fat body transcriptome of Panstrongylus lignarius (Hemiptera: Heteroptera), the main vector of Chagas disease in Peru.</title>
        <authorList>
            <person name="Nevoa J.C."/>
            <person name="Mendes M.T."/>
            <person name="da Silva M.V."/>
            <person name="Soares S.C."/>
            <person name="Oliveira C.J.F."/>
            <person name="Ribeiro J.M.C."/>
        </authorList>
    </citation>
    <scope>NUCLEOTIDE SEQUENCE</scope>
</reference>
<keyword evidence="1" id="KW-1133">Transmembrane helix</keyword>
<evidence type="ECO:0000313" key="2">
    <source>
        <dbReference type="EMBL" id="JAW15275.1"/>
    </source>
</evidence>
<dbReference type="AlphaFoldDB" id="A0A224XRY1"/>
<protein>
    <submittedName>
        <fullName evidence="2">Uncharacterized protein</fullName>
    </submittedName>
</protein>
<proteinExistence type="predicted"/>
<dbReference type="EMBL" id="GFTR01001151">
    <property type="protein sequence ID" value="JAW15275.1"/>
    <property type="molecule type" value="Transcribed_RNA"/>
</dbReference>
<keyword evidence="1" id="KW-0812">Transmembrane</keyword>
<sequence>MITKNQFIWKLLLLCSKKLATKNPSWAHFLAGHFVCLAMYLFFLYNFFSPTLESILAILYNLIKKGTKLIKITLEKYFLGGANLLYK</sequence>
<feature type="transmembrane region" description="Helical" evidence="1">
    <location>
        <begin position="30"/>
        <end position="63"/>
    </location>
</feature>
<organism evidence="2">
    <name type="scientific">Panstrongylus lignarius</name>
    <dbReference type="NCBI Taxonomy" id="156445"/>
    <lineage>
        <taxon>Eukaryota</taxon>
        <taxon>Metazoa</taxon>
        <taxon>Ecdysozoa</taxon>
        <taxon>Arthropoda</taxon>
        <taxon>Hexapoda</taxon>
        <taxon>Insecta</taxon>
        <taxon>Pterygota</taxon>
        <taxon>Neoptera</taxon>
        <taxon>Paraneoptera</taxon>
        <taxon>Hemiptera</taxon>
        <taxon>Heteroptera</taxon>
        <taxon>Panheteroptera</taxon>
        <taxon>Cimicomorpha</taxon>
        <taxon>Reduviidae</taxon>
        <taxon>Triatominae</taxon>
        <taxon>Panstrongylus</taxon>
    </lineage>
</organism>
<keyword evidence="1" id="KW-0472">Membrane</keyword>